<organism evidence="4 5">
    <name type="scientific">Streptomyces harbinensis</name>
    <dbReference type="NCBI Taxonomy" id="1176198"/>
    <lineage>
        <taxon>Bacteria</taxon>
        <taxon>Bacillati</taxon>
        <taxon>Actinomycetota</taxon>
        <taxon>Actinomycetes</taxon>
        <taxon>Kitasatosporales</taxon>
        <taxon>Streptomycetaceae</taxon>
        <taxon>Streptomyces</taxon>
    </lineage>
</organism>
<dbReference type="SUPFAM" id="SSF56214">
    <property type="entry name" value="4'-phosphopantetheinyl transferase"/>
    <property type="match status" value="2"/>
</dbReference>
<feature type="domain" description="4'-phosphopantetheinyl transferase" evidence="3">
    <location>
        <begin position="115"/>
        <end position="209"/>
    </location>
</feature>
<evidence type="ECO:0000256" key="2">
    <source>
        <dbReference type="ARBA" id="ARBA00022679"/>
    </source>
</evidence>
<dbReference type="EMBL" id="FPAB01000006">
    <property type="protein sequence ID" value="SFT04568.1"/>
    <property type="molecule type" value="Genomic_DNA"/>
</dbReference>
<comment type="similarity">
    <text evidence="1">Belongs to the P-Pant transferase superfamily. Gsp/Sfp/HetI/AcpT family.</text>
</comment>
<evidence type="ECO:0000313" key="4">
    <source>
        <dbReference type="EMBL" id="SFT04568.1"/>
    </source>
</evidence>
<keyword evidence="5" id="KW-1185">Reference proteome</keyword>
<dbReference type="PANTHER" id="PTHR12215:SF10">
    <property type="entry name" value="L-AMINOADIPATE-SEMIALDEHYDE DEHYDROGENASE-PHOSPHOPANTETHEINYL TRANSFERASE"/>
    <property type="match status" value="1"/>
</dbReference>
<dbReference type="STRING" id="1176198.SAMN05444716_106162"/>
<dbReference type="InterPro" id="IPR050559">
    <property type="entry name" value="P-Pant_transferase_sf"/>
</dbReference>
<dbReference type="GO" id="GO:0019878">
    <property type="term" value="P:lysine biosynthetic process via aminoadipic acid"/>
    <property type="evidence" value="ECO:0007669"/>
    <property type="project" value="TreeGrafter"/>
</dbReference>
<dbReference type="GO" id="GO:0005829">
    <property type="term" value="C:cytosol"/>
    <property type="evidence" value="ECO:0007669"/>
    <property type="project" value="TreeGrafter"/>
</dbReference>
<dbReference type="GO" id="GO:0008897">
    <property type="term" value="F:holo-[acyl-carrier-protein] synthase activity"/>
    <property type="evidence" value="ECO:0007669"/>
    <property type="project" value="InterPro"/>
</dbReference>
<reference evidence="5" key="1">
    <citation type="submission" date="2016-10" db="EMBL/GenBank/DDBJ databases">
        <authorList>
            <person name="Varghese N."/>
            <person name="Submissions S."/>
        </authorList>
    </citation>
    <scope>NUCLEOTIDE SEQUENCE [LARGE SCALE GENOMIC DNA]</scope>
    <source>
        <strain evidence="5">CGMCC 4.7047</strain>
    </source>
</reference>
<dbReference type="PANTHER" id="PTHR12215">
    <property type="entry name" value="PHOSPHOPANTETHEINE TRANSFERASE"/>
    <property type="match status" value="1"/>
</dbReference>
<proteinExistence type="inferred from homology"/>
<keyword evidence="2 4" id="KW-0808">Transferase</keyword>
<evidence type="ECO:0000259" key="3">
    <source>
        <dbReference type="Pfam" id="PF01648"/>
    </source>
</evidence>
<dbReference type="InterPro" id="IPR008278">
    <property type="entry name" value="4-PPantetheinyl_Trfase_dom"/>
</dbReference>
<dbReference type="GO" id="GO:0000287">
    <property type="term" value="F:magnesium ion binding"/>
    <property type="evidence" value="ECO:0007669"/>
    <property type="project" value="InterPro"/>
</dbReference>
<accession>A0A1I6USX2</accession>
<dbReference type="Pfam" id="PF01648">
    <property type="entry name" value="ACPS"/>
    <property type="match status" value="1"/>
</dbReference>
<gene>
    <name evidence="4" type="ORF">SAMN05444716_106162</name>
</gene>
<sequence length="241" mass="24698">MPGLRCAVWLGHAPAAPRPAVDGALLDGTERARAHRIADPAARAHYIAARAGIRRTLGAALGTAPERLAWGRTPCPGCGSERHGPPVLLGQERRLWLSVSRSGPWWLLALSHAGPVGVDVEAAGDAPGGGVGPAVLRRCFSAAERERIAGLPAAWRQREALRGWVRKEAVGKVLGTGTAAGLHAIEVLAGAWPAGHRTGTVRPPGGSRWPVAELPLGRALVAAVAGPGDGGDAALAGTART</sequence>
<name>A0A1I6USX2_9ACTN</name>
<evidence type="ECO:0000313" key="5">
    <source>
        <dbReference type="Proteomes" id="UP000198873"/>
    </source>
</evidence>
<dbReference type="AlphaFoldDB" id="A0A1I6USX2"/>
<protein>
    <submittedName>
        <fullName evidence="4">4'-phosphopantetheinyl transferase</fullName>
    </submittedName>
</protein>
<dbReference type="Gene3D" id="3.90.470.20">
    <property type="entry name" value="4'-phosphopantetheinyl transferase domain"/>
    <property type="match status" value="1"/>
</dbReference>
<dbReference type="InterPro" id="IPR037143">
    <property type="entry name" value="4-PPantetheinyl_Trfase_dom_sf"/>
</dbReference>
<dbReference type="Proteomes" id="UP000198873">
    <property type="component" value="Unassembled WGS sequence"/>
</dbReference>
<dbReference type="RefSeq" id="WP_019432764.1">
    <property type="nucleotide sequence ID" value="NZ_CP054938.1"/>
</dbReference>
<evidence type="ECO:0000256" key="1">
    <source>
        <dbReference type="ARBA" id="ARBA00010990"/>
    </source>
</evidence>